<sequence length="117" mass="13702">MRRWRTWQGNDHYRRPPPSLARFLAATRFALKRQQTLGAVGWVRCLLQGTSTMPLPLRRNPPWARNRISIWWVTRRVNVAPESSQRTRQGFLLSNVQPLIRYCMATASLRAPRPIPL</sequence>
<accession>A0A4Q9QMM2</accession>
<proteinExistence type="predicted"/>
<evidence type="ECO:0000313" key="2">
    <source>
        <dbReference type="Proteomes" id="UP000292302"/>
    </source>
</evidence>
<gene>
    <name evidence="1" type="ORF">DNK06_12265</name>
</gene>
<dbReference type="Proteomes" id="UP000292302">
    <property type="component" value="Unassembled WGS sequence"/>
</dbReference>
<dbReference type="AlphaFoldDB" id="A0A4Q9QMM2"/>
<organism evidence="1 2">
    <name type="scientific">Phytopseudomonas daroniae</name>
    <dbReference type="NCBI Taxonomy" id="2487519"/>
    <lineage>
        <taxon>Bacteria</taxon>
        <taxon>Pseudomonadati</taxon>
        <taxon>Pseudomonadota</taxon>
        <taxon>Gammaproteobacteria</taxon>
        <taxon>Pseudomonadales</taxon>
        <taxon>Pseudomonadaceae</taxon>
        <taxon>Phytopseudomonas</taxon>
    </lineage>
</organism>
<reference evidence="1 2" key="1">
    <citation type="submission" date="2018-06" db="EMBL/GenBank/DDBJ databases">
        <title>Three novel Pseudomonas species isolated from symptomatic oak.</title>
        <authorList>
            <person name="Bueno-Gonzalez V."/>
            <person name="Brady C."/>
        </authorList>
    </citation>
    <scope>NUCLEOTIDE SEQUENCE [LARGE SCALE GENOMIC DNA]</scope>
    <source>
        <strain evidence="1 2">P9A</strain>
    </source>
</reference>
<dbReference type="EMBL" id="QJUI01000009">
    <property type="protein sequence ID" value="TBU79846.1"/>
    <property type="molecule type" value="Genomic_DNA"/>
</dbReference>
<comment type="caution">
    <text evidence="1">The sequence shown here is derived from an EMBL/GenBank/DDBJ whole genome shotgun (WGS) entry which is preliminary data.</text>
</comment>
<keyword evidence="2" id="KW-1185">Reference proteome</keyword>
<protein>
    <submittedName>
        <fullName evidence="1">Uncharacterized protein</fullName>
    </submittedName>
</protein>
<name>A0A4Q9QMM2_9GAMM</name>
<evidence type="ECO:0000313" key="1">
    <source>
        <dbReference type="EMBL" id="TBU79846.1"/>
    </source>
</evidence>